<evidence type="ECO:0000259" key="14">
    <source>
        <dbReference type="Pfam" id="PF08245"/>
    </source>
</evidence>
<dbReference type="Pfam" id="PF02875">
    <property type="entry name" value="Mur_ligase_C"/>
    <property type="match status" value="1"/>
</dbReference>
<keyword evidence="6 10" id="KW-0133">Cell shape</keyword>
<dbReference type="GO" id="GO:0005524">
    <property type="term" value="F:ATP binding"/>
    <property type="evidence" value="ECO:0007669"/>
    <property type="project" value="UniProtKB-UniRule"/>
</dbReference>
<feature type="domain" description="Mur ligase central" evidence="14">
    <location>
        <begin position="111"/>
        <end position="303"/>
    </location>
</feature>
<dbReference type="Proteomes" id="UP000187651">
    <property type="component" value="Unassembled WGS sequence"/>
</dbReference>
<dbReference type="InterPro" id="IPR035911">
    <property type="entry name" value="MurE/MurF_N"/>
</dbReference>
<evidence type="ECO:0000256" key="8">
    <source>
        <dbReference type="ARBA" id="ARBA00023306"/>
    </source>
</evidence>
<evidence type="ECO:0000256" key="6">
    <source>
        <dbReference type="ARBA" id="ARBA00022960"/>
    </source>
</evidence>
<evidence type="ECO:0000256" key="2">
    <source>
        <dbReference type="ARBA" id="ARBA00022598"/>
    </source>
</evidence>
<evidence type="ECO:0000259" key="13">
    <source>
        <dbReference type="Pfam" id="PF02875"/>
    </source>
</evidence>
<evidence type="ECO:0000313" key="15">
    <source>
        <dbReference type="EMBL" id="SDN06872.1"/>
    </source>
</evidence>
<evidence type="ECO:0000313" key="16">
    <source>
        <dbReference type="Proteomes" id="UP000187651"/>
    </source>
</evidence>
<dbReference type="GO" id="GO:0008766">
    <property type="term" value="F:UDP-N-acetylmuramoylalanyl-D-glutamyl-2,6-diaminopimelate-D-alanyl-D-alanine ligase activity"/>
    <property type="evidence" value="ECO:0007669"/>
    <property type="project" value="RHEA"/>
</dbReference>
<dbReference type="UniPathway" id="UPA00219"/>
<comment type="pathway">
    <text evidence="10 11">Cell wall biogenesis; peptidoglycan biosynthesis.</text>
</comment>
<evidence type="ECO:0000256" key="5">
    <source>
        <dbReference type="ARBA" id="ARBA00022840"/>
    </source>
</evidence>
<keyword evidence="2 10" id="KW-0436">Ligase</keyword>
<comment type="similarity">
    <text evidence="10">Belongs to the MurCDEF family. MurF subfamily.</text>
</comment>
<dbReference type="InterPro" id="IPR036565">
    <property type="entry name" value="Mur-like_cat_sf"/>
</dbReference>
<dbReference type="GO" id="GO:0005737">
    <property type="term" value="C:cytoplasm"/>
    <property type="evidence" value="ECO:0007669"/>
    <property type="project" value="UniProtKB-SubCell"/>
</dbReference>
<keyword evidence="9 10" id="KW-0961">Cell wall biogenesis/degradation</keyword>
<dbReference type="Gene3D" id="3.90.190.20">
    <property type="entry name" value="Mur ligase, C-terminal domain"/>
    <property type="match status" value="1"/>
</dbReference>
<dbReference type="OrthoDB" id="9801978at2"/>
<keyword evidence="7 10" id="KW-0573">Peptidoglycan synthesis</keyword>
<dbReference type="RefSeq" id="WP_074521839.1">
    <property type="nucleotide sequence ID" value="NZ_FNHZ01000005.1"/>
</dbReference>
<dbReference type="GO" id="GO:0008360">
    <property type="term" value="P:regulation of cell shape"/>
    <property type="evidence" value="ECO:0007669"/>
    <property type="project" value="UniProtKB-KW"/>
</dbReference>
<evidence type="ECO:0000256" key="1">
    <source>
        <dbReference type="ARBA" id="ARBA00022490"/>
    </source>
</evidence>
<dbReference type="GO" id="GO:0051301">
    <property type="term" value="P:cell division"/>
    <property type="evidence" value="ECO:0007669"/>
    <property type="project" value="UniProtKB-KW"/>
</dbReference>
<accession>A0A1G9YCM1</accession>
<dbReference type="GO" id="GO:0009252">
    <property type="term" value="P:peptidoglycan biosynthetic process"/>
    <property type="evidence" value="ECO:0007669"/>
    <property type="project" value="UniProtKB-UniRule"/>
</dbReference>
<evidence type="ECO:0000256" key="11">
    <source>
        <dbReference type="RuleBase" id="RU004136"/>
    </source>
</evidence>
<reference evidence="16" key="1">
    <citation type="submission" date="2016-10" db="EMBL/GenBank/DDBJ databases">
        <authorList>
            <person name="Varghese N."/>
            <person name="Submissions S."/>
        </authorList>
    </citation>
    <scope>NUCLEOTIDE SEQUENCE [LARGE SCALE GENOMIC DNA]</scope>
    <source>
        <strain evidence="16">M83</strain>
    </source>
</reference>
<dbReference type="EMBL" id="FNHZ01000005">
    <property type="protein sequence ID" value="SDN06872.1"/>
    <property type="molecule type" value="Genomic_DNA"/>
</dbReference>
<feature type="domain" description="Mur ligase C-terminal" evidence="13">
    <location>
        <begin position="325"/>
        <end position="444"/>
    </location>
</feature>
<name>A0A1G9YCM1_9FIRM</name>
<dbReference type="Pfam" id="PF01225">
    <property type="entry name" value="Mur_ligase"/>
    <property type="match status" value="1"/>
</dbReference>
<proteinExistence type="inferred from homology"/>
<dbReference type="InterPro" id="IPR005863">
    <property type="entry name" value="UDP-N-AcMur_synth"/>
</dbReference>
<keyword evidence="3 10" id="KW-0132">Cell division</keyword>
<gene>
    <name evidence="10" type="primary">murF</name>
    <name evidence="15" type="ORF">SAMN05216544_1787</name>
</gene>
<evidence type="ECO:0000256" key="3">
    <source>
        <dbReference type="ARBA" id="ARBA00022618"/>
    </source>
</evidence>
<comment type="catalytic activity">
    <reaction evidence="10 11">
        <text>D-alanyl-D-alanine + UDP-N-acetyl-alpha-D-muramoyl-L-alanyl-gamma-D-glutamyl-meso-2,6-diaminopimelate + ATP = UDP-N-acetyl-alpha-D-muramoyl-L-alanyl-gamma-D-glutamyl-meso-2,6-diaminopimeloyl-D-alanyl-D-alanine + ADP + phosphate + H(+)</text>
        <dbReference type="Rhea" id="RHEA:28374"/>
        <dbReference type="ChEBI" id="CHEBI:15378"/>
        <dbReference type="ChEBI" id="CHEBI:30616"/>
        <dbReference type="ChEBI" id="CHEBI:43474"/>
        <dbReference type="ChEBI" id="CHEBI:57822"/>
        <dbReference type="ChEBI" id="CHEBI:61386"/>
        <dbReference type="ChEBI" id="CHEBI:83905"/>
        <dbReference type="ChEBI" id="CHEBI:456216"/>
        <dbReference type="EC" id="6.3.2.10"/>
    </reaction>
</comment>
<keyword evidence="8 10" id="KW-0131">Cell cycle</keyword>
<dbReference type="PANTHER" id="PTHR43024">
    <property type="entry name" value="UDP-N-ACETYLMURAMOYL-TRIPEPTIDE--D-ALANYL-D-ALANINE LIGASE"/>
    <property type="match status" value="1"/>
</dbReference>
<evidence type="ECO:0000256" key="10">
    <source>
        <dbReference type="HAMAP-Rule" id="MF_02019"/>
    </source>
</evidence>
<evidence type="ECO:0000259" key="12">
    <source>
        <dbReference type="Pfam" id="PF01225"/>
    </source>
</evidence>
<dbReference type="EC" id="6.3.2.10" evidence="10 11"/>
<comment type="subcellular location">
    <subcellularLocation>
        <location evidence="10 11">Cytoplasm</location>
    </subcellularLocation>
</comment>
<dbReference type="NCBIfam" id="TIGR01143">
    <property type="entry name" value="murF"/>
    <property type="match status" value="1"/>
</dbReference>
<dbReference type="InterPro" id="IPR004101">
    <property type="entry name" value="Mur_ligase_C"/>
</dbReference>
<dbReference type="Gene3D" id="3.40.1190.10">
    <property type="entry name" value="Mur-like, catalytic domain"/>
    <property type="match status" value="1"/>
</dbReference>
<dbReference type="Gene3D" id="3.40.1390.10">
    <property type="entry name" value="MurE/MurF, N-terminal domain"/>
    <property type="match status" value="1"/>
</dbReference>
<dbReference type="GO" id="GO:0071555">
    <property type="term" value="P:cell wall organization"/>
    <property type="evidence" value="ECO:0007669"/>
    <property type="project" value="UniProtKB-KW"/>
</dbReference>
<dbReference type="AlphaFoldDB" id="A0A1G9YCM1"/>
<keyword evidence="5 10" id="KW-0067">ATP-binding</keyword>
<dbReference type="HAMAP" id="MF_02019">
    <property type="entry name" value="MurF"/>
    <property type="match status" value="1"/>
</dbReference>
<evidence type="ECO:0000256" key="7">
    <source>
        <dbReference type="ARBA" id="ARBA00022984"/>
    </source>
</evidence>
<keyword evidence="4 10" id="KW-0547">Nucleotide-binding</keyword>
<dbReference type="InterPro" id="IPR036615">
    <property type="entry name" value="Mur_ligase_C_dom_sf"/>
</dbReference>
<sequence>MKGMTVKEMAKAVNGVVYAPESFEDREVSSITIDSRKVEEDGLFIAIKGERSDGHDYIDSCFDKGALCVISEKELTNPKGAYIKVESSLQALKDLATLYRGNLTKLKVVGITGSVGKTSTKETIYSVLSTKYNTLKTLGNFNNEIGLPLTVFRIEDNTEIAVLEMGISDFNEMTRLAKIARPDIAVITNIGYCHLENLGDRDGVLKAKTEVFDYVKEGGKAILNGDDDKLATVKEVKGSKPIFFGESKENDIYADEIESLGLDGTRFKMHNLKTADGVGEIVVTCPVPGSHMVLNCLAAAAVACEFNLSSSEIIEGISNLKTIAGRNNIIKTGKLTVIDDCYNANPVSMKASIDVLAMANTRKVALLGDMFELGTEEKELHRGVGEYIKDKDIDLVLTIGDLAKNIYEGLEGAKEAHHFNTKDEFRGQMSNLIKENDSILVKASHGMHFEELVEELKNF</sequence>
<keyword evidence="1 10" id="KW-0963">Cytoplasm</keyword>
<dbReference type="InterPro" id="IPR013221">
    <property type="entry name" value="Mur_ligase_cen"/>
</dbReference>
<comment type="function">
    <text evidence="10 11">Involved in cell wall formation. Catalyzes the final step in the synthesis of UDP-N-acetylmuramoyl-pentapeptide, the precursor of murein.</text>
</comment>
<feature type="domain" description="Mur ligase N-terminal catalytic" evidence="12">
    <location>
        <begin position="28"/>
        <end position="99"/>
    </location>
</feature>
<evidence type="ECO:0000256" key="9">
    <source>
        <dbReference type="ARBA" id="ARBA00023316"/>
    </source>
</evidence>
<dbReference type="SUPFAM" id="SSF53244">
    <property type="entry name" value="MurD-like peptide ligases, peptide-binding domain"/>
    <property type="match status" value="1"/>
</dbReference>
<dbReference type="SUPFAM" id="SSF53623">
    <property type="entry name" value="MurD-like peptide ligases, catalytic domain"/>
    <property type="match status" value="1"/>
</dbReference>
<dbReference type="Pfam" id="PF08245">
    <property type="entry name" value="Mur_ligase_M"/>
    <property type="match status" value="1"/>
</dbReference>
<organism evidence="15 16">
    <name type="scientific">Lachnospira pectinoschiza</name>
    <dbReference type="NCBI Taxonomy" id="28052"/>
    <lineage>
        <taxon>Bacteria</taxon>
        <taxon>Bacillati</taxon>
        <taxon>Bacillota</taxon>
        <taxon>Clostridia</taxon>
        <taxon>Lachnospirales</taxon>
        <taxon>Lachnospiraceae</taxon>
        <taxon>Lachnospira</taxon>
    </lineage>
</organism>
<dbReference type="InterPro" id="IPR000713">
    <property type="entry name" value="Mur_ligase_N"/>
</dbReference>
<feature type="binding site" evidence="10">
    <location>
        <begin position="113"/>
        <end position="119"/>
    </location>
    <ligand>
        <name>ATP</name>
        <dbReference type="ChEBI" id="CHEBI:30616"/>
    </ligand>
</feature>
<evidence type="ECO:0000256" key="4">
    <source>
        <dbReference type="ARBA" id="ARBA00022741"/>
    </source>
</evidence>
<dbReference type="InterPro" id="IPR051046">
    <property type="entry name" value="MurCDEF_CellWall_CoF430Synth"/>
</dbReference>
<keyword evidence="16" id="KW-1185">Reference proteome</keyword>
<dbReference type="SUPFAM" id="SSF63418">
    <property type="entry name" value="MurE/MurF N-terminal domain"/>
    <property type="match status" value="1"/>
</dbReference>
<dbReference type="PANTHER" id="PTHR43024:SF1">
    <property type="entry name" value="UDP-N-ACETYLMURAMOYL-TRIPEPTIDE--D-ALANYL-D-ALANINE LIGASE"/>
    <property type="match status" value="1"/>
</dbReference>
<dbReference type="GO" id="GO:0047480">
    <property type="term" value="F:UDP-N-acetylmuramoyl-tripeptide-D-alanyl-D-alanine ligase activity"/>
    <property type="evidence" value="ECO:0007669"/>
    <property type="project" value="UniProtKB-UniRule"/>
</dbReference>
<protein>
    <recommendedName>
        <fullName evidence="10 11">UDP-N-acetylmuramoyl-tripeptide--D-alanyl-D-alanine ligase</fullName>
        <ecNumber evidence="10 11">6.3.2.10</ecNumber>
    </recommendedName>
    <alternativeName>
        <fullName evidence="10">D-alanyl-D-alanine-adding enzyme</fullName>
    </alternativeName>
</protein>